<dbReference type="Gene3D" id="3.30.1380.10">
    <property type="match status" value="1"/>
</dbReference>
<reference evidence="4" key="2">
    <citation type="submission" date="2019-02" db="EMBL/GenBank/DDBJ databases">
        <title>Granulicella sibirica sp. nov., a psychrotolerant acidobacterium isolated from an organic soil layer in forested tundra, West Siberia.</title>
        <authorList>
            <person name="Oshkin I.Y."/>
            <person name="Kulichevskaya I.S."/>
            <person name="Rijpstra W.I.C."/>
            <person name="Sinninghe Damste J.S."/>
            <person name="Rakitin A.L."/>
            <person name="Ravin N.V."/>
            <person name="Dedysh S.N."/>
        </authorList>
    </citation>
    <scope>NUCLEOTIDE SEQUENCE [LARGE SCALE GENOMIC DNA]</scope>
    <source>
        <strain evidence="4">AF10</strain>
    </source>
</reference>
<dbReference type="InterPro" id="IPR039561">
    <property type="entry name" value="Peptidase_M15C"/>
</dbReference>
<dbReference type="AlphaFoldDB" id="A0A4Q0T5V8"/>
<dbReference type="InterPro" id="IPR009045">
    <property type="entry name" value="Zn_M74/Hedgehog-like"/>
</dbReference>
<keyword evidence="4" id="KW-1185">Reference proteome</keyword>
<feature type="transmembrane region" description="Helical" evidence="1">
    <location>
        <begin position="70"/>
        <end position="91"/>
    </location>
</feature>
<proteinExistence type="predicted"/>
<comment type="caution">
    <text evidence="3">The sequence shown here is derived from an EMBL/GenBank/DDBJ whole genome shotgun (WGS) entry which is preliminary data.</text>
</comment>
<organism evidence="3 4">
    <name type="scientific">Granulicella sibirica</name>
    <dbReference type="NCBI Taxonomy" id="2479048"/>
    <lineage>
        <taxon>Bacteria</taxon>
        <taxon>Pseudomonadati</taxon>
        <taxon>Acidobacteriota</taxon>
        <taxon>Terriglobia</taxon>
        <taxon>Terriglobales</taxon>
        <taxon>Acidobacteriaceae</taxon>
        <taxon>Granulicella</taxon>
    </lineage>
</organism>
<evidence type="ECO:0000256" key="1">
    <source>
        <dbReference type="SAM" id="Phobius"/>
    </source>
</evidence>
<sequence length="350" mass="37849">MVCFRCSKENPEGAAFCQACGATLDLNAYVADLVDAKVAAALNARFSDAKVAQSEWIGSAIEKLWSWLKLFAGFAGVPIALFLLFLTAAGYRTYNDLTTQITQKKNDLSNDLKHTGAELTDLSNRVQQTDAAFASLKQRSSDLGGLSATLESQLKSLKGKIPQQEIILADLQKVHAQSEALTAQLGQVSQQQQQLTAQVKRLTLDANIDDLKPPVADLARKLIQEAARNGIKIKVLETCRSLQAQQAFYDQHSTASSKPGMHSYGLAFDVVRLGPDNNLIFSGSYEDIGRIGASLGLVWGGDWGVPGAHPRYADPNHFQTVKPKEQDAAMAASTFCTVTEKQPELGPGQP</sequence>
<dbReference type="Pfam" id="PF13539">
    <property type="entry name" value="Peptidase_M15_4"/>
    <property type="match status" value="1"/>
</dbReference>
<evidence type="ECO:0000259" key="2">
    <source>
        <dbReference type="Pfam" id="PF13539"/>
    </source>
</evidence>
<reference evidence="3 4" key="1">
    <citation type="submission" date="2018-11" db="EMBL/GenBank/DDBJ databases">
        <authorList>
            <person name="Mardanov A.V."/>
            <person name="Ravin N.V."/>
            <person name="Dedysh S.N."/>
        </authorList>
    </citation>
    <scope>NUCLEOTIDE SEQUENCE [LARGE SCALE GENOMIC DNA]</scope>
    <source>
        <strain evidence="3 4">AF10</strain>
    </source>
</reference>
<protein>
    <recommendedName>
        <fullName evidence="2">Peptidase M15C domain-containing protein</fullName>
    </recommendedName>
</protein>
<feature type="domain" description="Peptidase M15C" evidence="2">
    <location>
        <begin position="260"/>
        <end position="319"/>
    </location>
</feature>
<dbReference type="SUPFAM" id="SSF55166">
    <property type="entry name" value="Hedgehog/DD-peptidase"/>
    <property type="match status" value="1"/>
</dbReference>
<dbReference type="OrthoDB" id="119098at2"/>
<dbReference type="RefSeq" id="WP_128911205.1">
    <property type="nucleotide sequence ID" value="NZ_RDSM01000001.1"/>
</dbReference>
<keyword evidence="1" id="KW-1133">Transmembrane helix</keyword>
<name>A0A4Q0T5V8_9BACT</name>
<dbReference type="Proteomes" id="UP000289437">
    <property type="component" value="Unassembled WGS sequence"/>
</dbReference>
<dbReference type="GO" id="GO:0008233">
    <property type="term" value="F:peptidase activity"/>
    <property type="evidence" value="ECO:0007669"/>
    <property type="project" value="InterPro"/>
</dbReference>
<keyword evidence="1" id="KW-0472">Membrane</keyword>
<evidence type="ECO:0000313" key="4">
    <source>
        <dbReference type="Proteomes" id="UP000289437"/>
    </source>
</evidence>
<accession>A0A4Q0T5V8</accession>
<evidence type="ECO:0000313" key="3">
    <source>
        <dbReference type="EMBL" id="RXH56961.1"/>
    </source>
</evidence>
<gene>
    <name evidence="3" type="ORF">GRAN_0271</name>
</gene>
<dbReference type="EMBL" id="RDSM01000001">
    <property type="protein sequence ID" value="RXH56961.1"/>
    <property type="molecule type" value="Genomic_DNA"/>
</dbReference>
<dbReference type="CDD" id="cd14845">
    <property type="entry name" value="L-Ala-D-Glu_peptidase_like"/>
    <property type="match status" value="1"/>
</dbReference>
<keyword evidence="1" id="KW-0812">Transmembrane</keyword>